<evidence type="ECO:0000256" key="2">
    <source>
        <dbReference type="ARBA" id="ARBA00012754"/>
    </source>
</evidence>
<dbReference type="InterPro" id="IPR050887">
    <property type="entry name" value="Beta-mannosidase_GH2"/>
</dbReference>
<dbReference type="SUPFAM" id="SSF51445">
    <property type="entry name" value="(Trans)glycosidases"/>
    <property type="match status" value="1"/>
</dbReference>
<evidence type="ECO:0000259" key="6">
    <source>
        <dbReference type="Pfam" id="PF17753"/>
    </source>
</evidence>
<evidence type="ECO:0000256" key="3">
    <source>
        <dbReference type="ARBA" id="ARBA00022801"/>
    </source>
</evidence>
<dbReference type="GO" id="GO:0006516">
    <property type="term" value="P:glycoprotein catabolic process"/>
    <property type="evidence" value="ECO:0007669"/>
    <property type="project" value="TreeGrafter"/>
</dbReference>
<dbReference type="InterPro" id="IPR054593">
    <property type="entry name" value="Beta-mannosidase-like_N2"/>
</dbReference>
<evidence type="ECO:0000256" key="4">
    <source>
        <dbReference type="ARBA" id="ARBA00023180"/>
    </source>
</evidence>
<dbReference type="EC" id="3.2.1.25" evidence="2"/>
<proteinExistence type="predicted"/>
<dbReference type="Gene3D" id="3.20.20.80">
    <property type="entry name" value="Glycosidases"/>
    <property type="match status" value="1"/>
</dbReference>
<evidence type="ECO:0000313" key="8">
    <source>
        <dbReference type="EMBL" id="MBC3862786.1"/>
    </source>
</evidence>
<keyword evidence="3 8" id="KW-0378">Hydrolase</keyword>
<feature type="domain" description="Beta-mannosidase-like galactose-binding" evidence="7">
    <location>
        <begin position="83"/>
        <end position="191"/>
    </location>
</feature>
<dbReference type="Gene3D" id="2.60.120.260">
    <property type="entry name" value="Galactose-binding domain-like"/>
    <property type="match status" value="1"/>
</dbReference>
<dbReference type="Gene3D" id="2.60.40.10">
    <property type="entry name" value="Immunoglobulins"/>
    <property type="match status" value="2"/>
</dbReference>
<evidence type="ECO:0000256" key="5">
    <source>
        <dbReference type="ARBA" id="ARBA00023295"/>
    </source>
</evidence>
<keyword evidence="4" id="KW-0325">Glycoprotein</keyword>
<comment type="caution">
    <text evidence="8">The sequence shown here is derived from an EMBL/GenBank/DDBJ whole genome shotgun (WGS) entry which is preliminary data.</text>
</comment>
<dbReference type="Pfam" id="PF22666">
    <property type="entry name" value="Glyco_hydro_2_N2"/>
    <property type="match status" value="1"/>
</dbReference>
<dbReference type="InterPro" id="IPR013783">
    <property type="entry name" value="Ig-like_fold"/>
</dbReference>
<accession>A0A923HEY0</accession>
<dbReference type="SUPFAM" id="SSF49785">
    <property type="entry name" value="Galactose-binding domain-like"/>
    <property type="match status" value="1"/>
</dbReference>
<organism evidence="8 9">
    <name type="scientific">Undibacterium jejuense</name>
    <dbReference type="NCBI Taxonomy" id="1344949"/>
    <lineage>
        <taxon>Bacteria</taxon>
        <taxon>Pseudomonadati</taxon>
        <taxon>Pseudomonadota</taxon>
        <taxon>Betaproteobacteria</taxon>
        <taxon>Burkholderiales</taxon>
        <taxon>Oxalobacteraceae</taxon>
        <taxon>Undibacterium</taxon>
    </lineage>
</organism>
<dbReference type="SUPFAM" id="SSF49303">
    <property type="entry name" value="beta-Galactosidase/glucuronidase domain"/>
    <property type="match status" value="2"/>
</dbReference>
<dbReference type="InterPro" id="IPR041625">
    <property type="entry name" value="Beta-mannosidase_Ig"/>
</dbReference>
<dbReference type="PANTHER" id="PTHR43730">
    <property type="entry name" value="BETA-MANNOSIDASE"/>
    <property type="match status" value="1"/>
</dbReference>
<comment type="catalytic activity">
    <reaction evidence="1">
        <text>Hydrolysis of terminal, non-reducing beta-D-mannose residues in beta-D-mannosides.</text>
        <dbReference type="EC" id="3.2.1.25"/>
    </reaction>
</comment>
<evidence type="ECO:0000259" key="7">
    <source>
        <dbReference type="Pfam" id="PF22666"/>
    </source>
</evidence>
<sequence length="854" mass="96301">MSNAFSHPSDHSADSSNPLLSADWRMVMTAPSAFSSPLELAIHARQSLPAKLPCTAASVLREANQFQYGEHQFDTLDIWFFCEAEISSDAAFLHFDGLAGIVDIFWNDRLLTRCENMFVRHSLDLQALQIQGIGTLSLCFIALDNLLAERRPRPRWKTKLVEQQQLRWFRTSLIGRMPGWSPPVAPVGPYRAISLEMRNPLRLCNQQMHSRLMGTDGIVDAVLEFETGIAISQVRLHVGDRAQELKLEQSEKKLTRASGELVFTDPQWWWPHTHGKPHLYTAFVEVIYQQEDKSVSQFFALGELGFRHIHVFQSNDDFHLHVNGVSVFCRGACWTPTDLLSLNADESAQRRMLTLARDAGMNMLRIVGTMVYENPIFYRLCDELGILVWQDFMFANMDYPVGDLTFALNIQNEAEQFLQRTQMSPCIAVLCGNSEIEQQAAMLGQPPELWRNAFFAETLPQLCHNLRPDAIYWPSSPTGGVMPFQVDAGVAHYFGVGAYLRPLDDARRSGVRFTSECLGFSNMPDDALIDSILDNGVTPGPHPDWKRRVPRDNGTSWDFEDVRDHYMAELYRVDPMRLRYAERERYLALARTTTGEVMAQTIQEWRRHGSSCRGALIWFWRDLWAGAGWGVVDANGNPKAAYYFLKRAMAPLTVFLTDEGLNGLAMHVVNDTPNNFDGELELCLYKRGETCVARARQHITLAAHSSVMLRADAILPHFLDTTYAYRFGPAGHHLAGLHLYTTGAEIPLCSDYHFTSGQDLATERDLGLSGEITQETNGDFLLTLQTQRVAQAIYINSPGMTPDDNYFHLSPGIKKTIRLRAQQLPITPKVSVQGLNMQSSVKCQIHLTPDPSAG</sequence>
<dbReference type="InterPro" id="IPR017853">
    <property type="entry name" value="GH"/>
</dbReference>
<dbReference type="GO" id="GO:0004567">
    <property type="term" value="F:beta-mannosidase activity"/>
    <property type="evidence" value="ECO:0007669"/>
    <property type="project" value="UniProtKB-EC"/>
</dbReference>
<gene>
    <name evidence="8" type="ORF">H8K32_11790</name>
</gene>
<keyword evidence="5" id="KW-0326">Glycosidase</keyword>
<dbReference type="PANTHER" id="PTHR43730:SF1">
    <property type="entry name" value="BETA-MANNOSIDASE"/>
    <property type="match status" value="1"/>
</dbReference>
<dbReference type="Pfam" id="PF17753">
    <property type="entry name" value="Ig_mannosidase"/>
    <property type="match status" value="1"/>
</dbReference>
<reference evidence="8" key="1">
    <citation type="submission" date="2020-08" db="EMBL/GenBank/DDBJ databases">
        <title>Novel species isolated from subtropical streams in China.</title>
        <authorList>
            <person name="Lu H."/>
        </authorList>
    </citation>
    <scope>NUCLEOTIDE SEQUENCE</scope>
    <source>
        <strain evidence="8">KACC 12607</strain>
    </source>
</reference>
<protein>
    <recommendedName>
        <fullName evidence="2">beta-mannosidase</fullName>
        <ecNumber evidence="2">3.2.1.25</ecNumber>
    </recommendedName>
</protein>
<keyword evidence="9" id="KW-1185">Reference proteome</keyword>
<feature type="domain" description="Beta-mannosidase Ig-fold" evidence="6">
    <location>
        <begin position="773"/>
        <end position="827"/>
    </location>
</feature>
<dbReference type="InterPro" id="IPR008979">
    <property type="entry name" value="Galactose-bd-like_sf"/>
</dbReference>
<dbReference type="EMBL" id="JACOFV010000010">
    <property type="protein sequence ID" value="MBC3862786.1"/>
    <property type="molecule type" value="Genomic_DNA"/>
</dbReference>
<evidence type="ECO:0000256" key="1">
    <source>
        <dbReference type="ARBA" id="ARBA00000829"/>
    </source>
</evidence>
<evidence type="ECO:0000313" key="9">
    <source>
        <dbReference type="Proteomes" id="UP000634011"/>
    </source>
</evidence>
<dbReference type="AlphaFoldDB" id="A0A923HEY0"/>
<dbReference type="InterPro" id="IPR036156">
    <property type="entry name" value="Beta-gal/glucu_dom_sf"/>
</dbReference>
<dbReference type="Proteomes" id="UP000634011">
    <property type="component" value="Unassembled WGS sequence"/>
</dbReference>
<name>A0A923HEY0_9BURK</name>